<comment type="subcellular location">
    <subcellularLocation>
        <location evidence="1">Nucleus</location>
    </subcellularLocation>
</comment>
<feature type="region of interest" description="Disordered" evidence="10">
    <location>
        <begin position="467"/>
        <end position="491"/>
    </location>
</feature>
<dbReference type="PROSITE" id="PS50955">
    <property type="entry name" value="LEM_LIKE"/>
    <property type="match status" value="1"/>
</dbReference>
<feature type="domain" description="LEM" evidence="11">
    <location>
        <begin position="168"/>
        <end position="212"/>
    </location>
</feature>
<evidence type="ECO:0000256" key="3">
    <source>
        <dbReference type="ARBA" id="ARBA00022481"/>
    </source>
</evidence>
<keyword evidence="7" id="KW-0238">DNA-binding</keyword>
<dbReference type="GO" id="GO:0005635">
    <property type="term" value="C:nuclear envelope"/>
    <property type="evidence" value="ECO:0007669"/>
    <property type="project" value="UniProtKB-ARBA"/>
</dbReference>
<dbReference type="InterPro" id="IPR021623">
    <property type="entry name" value="LAP2alpha_C"/>
</dbReference>
<dbReference type="Pfam" id="PF11560">
    <property type="entry name" value="LAP2alpha"/>
    <property type="match status" value="1"/>
</dbReference>
<keyword evidence="4" id="KW-0597">Phosphoprotein</keyword>
<evidence type="ECO:0000256" key="8">
    <source>
        <dbReference type="ARBA" id="ARBA00023242"/>
    </source>
</evidence>
<accession>A0A6P3GE16</accession>
<dbReference type="GO" id="GO:0003677">
    <property type="term" value="F:DNA binding"/>
    <property type="evidence" value="ECO:0007669"/>
    <property type="project" value="UniProtKB-KW"/>
</dbReference>
<dbReference type="InterPro" id="IPR003887">
    <property type="entry name" value="LEM_dom"/>
</dbReference>
<evidence type="ECO:0000256" key="1">
    <source>
        <dbReference type="ARBA" id="ARBA00004123"/>
    </source>
</evidence>
<dbReference type="PANTHER" id="PTHR12019">
    <property type="entry name" value="LAMINA-ASSOCIATED POLYPEPTIDE THYMOPOIETIN"/>
    <property type="match status" value="1"/>
</dbReference>
<dbReference type="Gene3D" id="1.10.287.3160">
    <property type="match status" value="1"/>
</dbReference>
<dbReference type="GO" id="GO:0005179">
    <property type="term" value="F:hormone activity"/>
    <property type="evidence" value="ECO:0007669"/>
    <property type="project" value="UniProtKB-KW"/>
</dbReference>
<evidence type="ECO:0000256" key="9">
    <source>
        <dbReference type="ARBA" id="ARBA00061487"/>
    </source>
</evidence>
<dbReference type="Pfam" id="PF03020">
    <property type="entry name" value="LEM"/>
    <property type="match status" value="1"/>
</dbReference>
<dbReference type="KEGG" id="bbis:104982272"/>
<proteinExistence type="inferred from homology"/>
<keyword evidence="13" id="KW-1185">Reference proteome</keyword>
<evidence type="ECO:0000259" key="12">
    <source>
        <dbReference type="PROSITE" id="PS50955"/>
    </source>
</evidence>
<keyword evidence="3" id="KW-0488">Methylation</keyword>
<dbReference type="PANTHER" id="PTHR12019:SF24">
    <property type="entry name" value="LAMINA-ASSOCIATED POLYPEPTIDE 2, ISOFORM ALPHA"/>
    <property type="match status" value="1"/>
</dbReference>
<keyword evidence="8" id="KW-0539">Nucleus</keyword>
<feature type="region of interest" description="Disordered" evidence="10">
    <location>
        <begin position="286"/>
        <end position="321"/>
    </location>
</feature>
<dbReference type="OrthoDB" id="10072362at2759"/>
<dbReference type="FunFam" id="1.10.720.40:FF:000002">
    <property type="entry name" value="Thymopoietin isoform alpha"/>
    <property type="match status" value="1"/>
</dbReference>
<dbReference type="SMART" id="SM00540">
    <property type="entry name" value="LEM"/>
    <property type="match status" value="1"/>
</dbReference>
<evidence type="ECO:0000256" key="4">
    <source>
        <dbReference type="ARBA" id="ARBA00022553"/>
    </source>
</evidence>
<feature type="compositionally biased region" description="Polar residues" evidence="10">
    <location>
        <begin position="105"/>
        <end position="115"/>
    </location>
</feature>
<name>A0A6P3GE16_BISBB</name>
<dbReference type="Proteomes" id="UP000515208">
    <property type="component" value="Unplaced"/>
</dbReference>
<dbReference type="GeneID" id="104982272"/>
<feature type="region of interest" description="Disordered" evidence="10">
    <location>
        <begin position="396"/>
        <end position="421"/>
    </location>
</feature>
<dbReference type="InterPro" id="IPR051656">
    <property type="entry name" value="LEM_domain"/>
</dbReference>
<feature type="compositionally biased region" description="Basic and acidic residues" evidence="10">
    <location>
        <begin position="156"/>
        <end position="165"/>
    </location>
</feature>
<keyword evidence="6" id="KW-0007">Acetylation</keyword>
<dbReference type="AlphaFoldDB" id="A0A6P3GE16"/>
<feature type="compositionally biased region" description="Basic and acidic residues" evidence="10">
    <location>
        <begin position="238"/>
        <end position="250"/>
    </location>
</feature>
<dbReference type="SMART" id="SM01261">
    <property type="entry name" value="Thymopoietin"/>
    <property type="match status" value="1"/>
</dbReference>
<evidence type="ECO:0000259" key="11">
    <source>
        <dbReference type="PROSITE" id="PS50954"/>
    </source>
</evidence>
<gene>
    <name evidence="14" type="primary">LOC104982272</name>
</gene>
<evidence type="ECO:0000256" key="10">
    <source>
        <dbReference type="SAM" id="MobiDB-lite"/>
    </source>
</evidence>
<protein>
    <submittedName>
        <fullName evidence="14">Lamina-associated polypeptide 2, isoform alpha-like</fullName>
    </submittedName>
</protein>
<comment type="similarity">
    <text evidence="2">Belongs to the LEM family.</text>
</comment>
<dbReference type="FunFam" id="1.10.720.40:FF:000003">
    <property type="entry name" value="thymopoietin isoform X1"/>
    <property type="match status" value="1"/>
</dbReference>
<dbReference type="InterPro" id="IPR011015">
    <property type="entry name" value="LEM/LEM-like_dom_sf"/>
</dbReference>
<sequence>MPEFLEDPSVLTKEKLKSELVANNVTLPAGEQRKDVYVQLYLQHLTARNRPPLATRGGAGVESPEVGAAGRASWPRCVVRCEVSFALGLRADSSVSLHPRLSGAGSETGTSQPFSKSPEKGYLETATGYARAFSRFINRNDCRHSANKQTSQKATKKTDKPRPEDKDDLDVTELSNEDLLDQLVKYGVNPGPIVGTTRKLYEKKLLKLREQGTESRSSTPLPTISSSVENTRQNGSNDSDRYSDNEEGKKKEHKKAKSTRDFVPFSELPTTASGGFFQAISFPEISTRPPLGRTEQQAAKKVHSSKGDLPREPLTATTLPDRDQKLASGGLFVSSKSSHDRCLEKSSSSSPQHELAAMLVSAAASPSLIKETTSTCYKDTVENIYFGEKSGIQPVCTKRSHGSDQSVVSSERKALEESEQSQVISPPLARAIRDYVNSLLVQGGGGRLPGTSNSTPLLDVANTRKRIGPSNVRETEPLSPPRKLPRFSEKSVEEKDSGSFVTFQNTPGSELMSFAKTVVSHSLATLGIEMSEQSQHDKIDAPELSFPFHESILKVIEEEWQQIDRQPPSLACRYPVSSREATRILSVPKVDDEILEFISHAAPPASIQAASTESCDKQLDLALCRTYEAAASALQVATHTAFVARALQADVSQAAQILSSDPSCTNQAVGLLSRAYDAASFLCEAAFDEVKMAAHTMGSSTLGRRHLWLKDCRINPASKNKLAVVPFKGGTLFGREVLKVIKKYGNKH</sequence>
<dbReference type="Pfam" id="PF08198">
    <property type="entry name" value="Thymopoietin"/>
    <property type="match status" value="1"/>
</dbReference>
<dbReference type="InterPro" id="IPR013146">
    <property type="entry name" value="LEM-like_dom"/>
</dbReference>
<reference evidence="14" key="1">
    <citation type="submission" date="2025-08" db="UniProtKB">
        <authorList>
            <consortium name="RefSeq"/>
        </authorList>
    </citation>
    <scope>IDENTIFICATION</scope>
    <source>
        <tissue evidence="14">Blood</tissue>
    </source>
</reference>
<evidence type="ECO:0000313" key="13">
    <source>
        <dbReference type="Proteomes" id="UP000515208"/>
    </source>
</evidence>
<dbReference type="CDD" id="cd12935">
    <property type="entry name" value="LEM_like"/>
    <property type="match status" value="1"/>
</dbReference>
<feature type="region of interest" description="Disordered" evidence="10">
    <location>
        <begin position="209"/>
        <end position="262"/>
    </location>
</feature>
<organism evidence="13 14">
    <name type="scientific">Bison bison bison</name>
    <name type="common">North American plains bison</name>
    <dbReference type="NCBI Taxonomy" id="43346"/>
    <lineage>
        <taxon>Eukaryota</taxon>
        <taxon>Metazoa</taxon>
        <taxon>Chordata</taxon>
        <taxon>Craniata</taxon>
        <taxon>Vertebrata</taxon>
        <taxon>Euteleostomi</taxon>
        <taxon>Mammalia</taxon>
        <taxon>Eutheria</taxon>
        <taxon>Laurasiatheria</taxon>
        <taxon>Artiodactyla</taxon>
        <taxon>Ruminantia</taxon>
        <taxon>Pecora</taxon>
        <taxon>Bovidae</taxon>
        <taxon>Bovinae</taxon>
        <taxon>Bison</taxon>
    </lineage>
</organism>
<evidence type="ECO:0000256" key="2">
    <source>
        <dbReference type="ARBA" id="ARBA00007744"/>
    </source>
</evidence>
<feature type="region of interest" description="Disordered" evidence="10">
    <location>
        <begin position="141"/>
        <end position="170"/>
    </location>
</feature>
<dbReference type="PROSITE" id="PS50954">
    <property type="entry name" value="LEM"/>
    <property type="match status" value="1"/>
</dbReference>
<dbReference type="Gene3D" id="1.10.720.40">
    <property type="match status" value="2"/>
</dbReference>
<feature type="region of interest" description="Disordered" evidence="10">
    <location>
        <begin position="96"/>
        <end position="121"/>
    </location>
</feature>
<evidence type="ECO:0000313" key="14">
    <source>
        <dbReference type="RefSeq" id="XP_010829918.1"/>
    </source>
</evidence>
<evidence type="ECO:0000256" key="5">
    <source>
        <dbReference type="ARBA" id="ARBA00022702"/>
    </source>
</evidence>
<dbReference type="SUPFAM" id="SSF63451">
    <property type="entry name" value="LEM domain"/>
    <property type="match status" value="2"/>
</dbReference>
<feature type="compositionally biased region" description="Polar residues" evidence="10">
    <location>
        <begin position="214"/>
        <end position="237"/>
    </location>
</feature>
<feature type="domain" description="LEM-like" evidence="12">
    <location>
        <begin position="5"/>
        <end position="48"/>
    </location>
</feature>
<evidence type="ECO:0000256" key="6">
    <source>
        <dbReference type="ARBA" id="ARBA00022990"/>
    </source>
</evidence>
<dbReference type="CDD" id="cd12940">
    <property type="entry name" value="LEM_LAP2_LEMD1"/>
    <property type="match status" value="1"/>
</dbReference>
<comment type="similarity">
    <text evidence="9">Belongs to the thymopoietin family.</text>
</comment>
<keyword evidence="5" id="KW-0372">Hormone</keyword>
<dbReference type="RefSeq" id="XP_010829918.1">
    <property type="nucleotide sequence ID" value="XM_010831616.1"/>
</dbReference>
<evidence type="ECO:0000256" key="7">
    <source>
        <dbReference type="ARBA" id="ARBA00023125"/>
    </source>
</evidence>